<keyword evidence="10" id="KW-0249">Electron transport</keyword>
<keyword evidence="7 19" id="KW-0732">Signal</keyword>
<keyword evidence="21" id="KW-1185">Reference proteome</keyword>
<keyword evidence="8" id="KW-0256">Endoplasmic reticulum</keyword>
<keyword evidence="6" id="KW-0285">Flavoprotein</keyword>
<dbReference type="SUPFAM" id="SSF110019">
    <property type="entry name" value="ERO1-like"/>
    <property type="match status" value="1"/>
</dbReference>
<comment type="cofactor">
    <cofactor evidence="1 17">
        <name>FAD</name>
        <dbReference type="ChEBI" id="CHEBI:57692"/>
    </cofactor>
</comment>
<evidence type="ECO:0000256" key="10">
    <source>
        <dbReference type="ARBA" id="ARBA00022982"/>
    </source>
</evidence>
<evidence type="ECO:0000256" key="1">
    <source>
        <dbReference type="ARBA" id="ARBA00001974"/>
    </source>
</evidence>
<evidence type="ECO:0000256" key="14">
    <source>
        <dbReference type="ARBA" id="ARBA00023180"/>
    </source>
</evidence>
<feature type="binding site" evidence="17">
    <location>
        <position position="180"/>
    </location>
    <ligand>
        <name>FAD</name>
        <dbReference type="ChEBI" id="CHEBI:57692"/>
    </ligand>
</feature>
<comment type="similarity">
    <text evidence="3">Belongs to the EROs family.</text>
</comment>
<comment type="subunit">
    <text evidence="4">May function both as a monomer and a homodimer.</text>
</comment>
<feature type="active site" description="Nucleophile" evidence="16">
    <location>
        <position position="378"/>
    </location>
</feature>
<keyword evidence="11" id="KW-0560">Oxidoreductase</keyword>
<keyword evidence="5" id="KW-0813">Transport</keyword>
<dbReference type="Proteomes" id="UP000307440">
    <property type="component" value="Unassembled WGS sequence"/>
</dbReference>
<organism evidence="20 21">
    <name type="scientific">Coprinopsis marcescibilis</name>
    <name type="common">Agaric fungus</name>
    <name type="synonym">Psathyrella marcescibilis</name>
    <dbReference type="NCBI Taxonomy" id="230819"/>
    <lineage>
        <taxon>Eukaryota</taxon>
        <taxon>Fungi</taxon>
        <taxon>Dikarya</taxon>
        <taxon>Basidiomycota</taxon>
        <taxon>Agaricomycotina</taxon>
        <taxon>Agaricomycetes</taxon>
        <taxon>Agaricomycetidae</taxon>
        <taxon>Agaricales</taxon>
        <taxon>Agaricineae</taxon>
        <taxon>Psathyrellaceae</taxon>
        <taxon>Coprinopsis</taxon>
    </lineage>
</organism>
<keyword evidence="14" id="KW-0325">Glycoprotein</keyword>
<evidence type="ECO:0000256" key="18">
    <source>
        <dbReference type="PIRSR" id="PIRSR017205-3"/>
    </source>
</evidence>
<evidence type="ECO:0000313" key="20">
    <source>
        <dbReference type="EMBL" id="TFK20980.1"/>
    </source>
</evidence>
<feature type="chain" id="PRO_5023037346" evidence="19">
    <location>
        <begin position="26"/>
        <end position="473"/>
    </location>
</feature>
<evidence type="ECO:0000313" key="21">
    <source>
        <dbReference type="Proteomes" id="UP000307440"/>
    </source>
</evidence>
<dbReference type="GO" id="GO:0034975">
    <property type="term" value="P:protein folding in endoplasmic reticulum"/>
    <property type="evidence" value="ECO:0007669"/>
    <property type="project" value="InterPro"/>
</dbReference>
<feature type="binding site" evidence="17">
    <location>
        <position position="252"/>
    </location>
    <ligand>
        <name>FAD</name>
        <dbReference type="ChEBI" id="CHEBI:57692"/>
    </ligand>
</feature>
<dbReference type="GO" id="GO:0071949">
    <property type="term" value="F:FAD binding"/>
    <property type="evidence" value="ECO:0007669"/>
    <property type="project" value="InterPro"/>
</dbReference>
<feature type="binding site" evidence="17">
    <location>
        <position position="281"/>
    </location>
    <ligand>
        <name>FAD</name>
        <dbReference type="ChEBI" id="CHEBI:57692"/>
    </ligand>
</feature>
<keyword evidence="12" id="KW-0472">Membrane</keyword>
<dbReference type="PANTHER" id="PTHR12613">
    <property type="entry name" value="ERO1-RELATED"/>
    <property type="match status" value="1"/>
</dbReference>
<feature type="disulfide bond" description="Redox-active" evidence="18">
    <location>
        <begin position="378"/>
        <end position="381"/>
    </location>
</feature>
<dbReference type="GO" id="GO:0015035">
    <property type="term" value="F:protein-disulfide reductase activity"/>
    <property type="evidence" value="ECO:0007669"/>
    <property type="project" value="InterPro"/>
</dbReference>
<evidence type="ECO:0000256" key="8">
    <source>
        <dbReference type="ARBA" id="ARBA00022824"/>
    </source>
</evidence>
<proteinExistence type="inferred from homology"/>
<evidence type="ECO:0000256" key="9">
    <source>
        <dbReference type="ARBA" id="ARBA00022827"/>
    </source>
</evidence>
<evidence type="ECO:0000256" key="3">
    <source>
        <dbReference type="ARBA" id="ARBA00008277"/>
    </source>
</evidence>
<evidence type="ECO:0000256" key="11">
    <source>
        <dbReference type="ARBA" id="ARBA00023002"/>
    </source>
</evidence>
<evidence type="ECO:0000256" key="16">
    <source>
        <dbReference type="PIRSR" id="PIRSR017205-1"/>
    </source>
</evidence>
<dbReference type="InterPro" id="IPR037192">
    <property type="entry name" value="ERO1-like_sf"/>
</dbReference>
<evidence type="ECO:0000256" key="7">
    <source>
        <dbReference type="ARBA" id="ARBA00022729"/>
    </source>
</evidence>
<name>A0A5C3KL38_COPMA</name>
<feature type="disulfide bond" description="Redox-active" evidence="18">
    <location>
        <begin position="112"/>
        <end position="117"/>
    </location>
</feature>
<dbReference type="GO" id="GO:0016972">
    <property type="term" value="F:thiol oxidase activity"/>
    <property type="evidence" value="ECO:0007669"/>
    <property type="project" value="InterPro"/>
</dbReference>
<dbReference type="PIRSF" id="PIRSF017205">
    <property type="entry name" value="ERO1"/>
    <property type="match status" value="1"/>
</dbReference>
<evidence type="ECO:0000256" key="13">
    <source>
        <dbReference type="ARBA" id="ARBA00023157"/>
    </source>
</evidence>
<evidence type="ECO:0000256" key="4">
    <source>
        <dbReference type="ARBA" id="ARBA00011802"/>
    </source>
</evidence>
<dbReference type="PANTHER" id="PTHR12613:SF0">
    <property type="entry name" value="ERO1-LIKE PROTEIN"/>
    <property type="match status" value="1"/>
</dbReference>
<protein>
    <submittedName>
        <fullName evidence="20">Endoplasmic oxidoreductin-1</fullName>
    </submittedName>
</protein>
<evidence type="ECO:0000256" key="17">
    <source>
        <dbReference type="PIRSR" id="PIRSR017205-2"/>
    </source>
</evidence>
<dbReference type="InterPro" id="IPR007266">
    <property type="entry name" value="Ero1"/>
</dbReference>
<feature type="binding site" evidence="17">
    <location>
        <position position="193"/>
    </location>
    <ligand>
        <name>FAD</name>
        <dbReference type="ChEBI" id="CHEBI:57692"/>
    </ligand>
</feature>
<dbReference type="OrthoDB" id="269384at2759"/>
<evidence type="ECO:0000256" key="5">
    <source>
        <dbReference type="ARBA" id="ARBA00022448"/>
    </source>
</evidence>
<feature type="signal peptide" evidence="19">
    <location>
        <begin position="1"/>
        <end position="25"/>
    </location>
</feature>
<gene>
    <name evidence="20" type="ORF">FA15DRAFT_598746</name>
</gene>
<evidence type="ECO:0000256" key="12">
    <source>
        <dbReference type="ARBA" id="ARBA00023136"/>
    </source>
</evidence>
<keyword evidence="13 18" id="KW-1015">Disulfide bond</keyword>
<feature type="active site" evidence="16">
    <location>
        <position position="381"/>
    </location>
</feature>
<keyword evidence="15" id="KW-0676">Redox-active center</keyword>
<comment type="subcellular location">
    <subcellularLocation>
        <location evidence="2">Endoplasmic reticulum membrane</location>
        <topology evidence="2">Peripheral membrane protein</topology>
        <orientation evidence="2">Lumenal side</orientation>
    </subcellularLocation>
</comment>
<dbReference type="STRING" id="230819.A0A5C3KL38"/>
<evidence type="ECO:0000256" key="6">
    <source>
        <dbReference type="ARBA" id="ARBA00022630"/>
    </source>
</evidence>
<accession>A0A5C3KL38</accession>
<feature type="binding site" evidence="17">
    <location>
        <position position="182"/>
    </location>
    <ligand>
        <name>FAD</name>
        <dbReference type="ChEBI" id="CHEBI:57692"/>
    </ligand>
</feature>
<dbReference type="AlphaFoldDB" id="A0A5C3KL38"/>
<dbReference type="GO" id="GO:0005789">
    <property type="term" value="C:endoplasmic reticulum membrane"/>
    <property type="evidence" value="ECO:0007669"/>
    <property type="project" value="UniProtKB-SubCell"/>
</dbReference>
<evidence type="ECO:0000256" key="19">
    <source>
        <dbReference type="SAM" id="SignalP"/>
    </source>
</evidence>
<evidence type="ECO:0000256" key="15">
    <source>
        <dbReference type="ARBA" id="ARBA00023284"/>
    </source>
</evidence>
<dbReference type="EMBL" id="ML210282">
    <property type="protein sequence ID" value="TFK20980.1"/>
    <property type="molecule type" value="Genomic_DNA"/>
</dbReference>
<evidence type="ECO:0000256" key="2">
    <source>
        <dbReference type="ARBA" id="ARBA00004367"/>
    </source>
</evidence>
<dbReference type="Pfam" id="PF04137">
    <property type="entry name" value="ERO1"/>
    <property type="match status" value="1"/>
</dbReference>
<sequence length="473" mass="54298">MRGLSTCRTLQLGVLFHLFGWSVHGKDSFLSDTLVRSGQVQNVLEHQPATTQCEKPVLTGPIETTLCDFETIESLNDELFNNLSDLVKTPFFRYIQVDLYRECPFWDDHGSCSNAGCAITTVDESEIPEKWRAKALSQVDPSSRDIRHQLPGCYYRDSDFCFLDDHTEGDYYDLQLVPERYTGYSGEDARRVWRAIYEENCFGLSEMNLMAGKAEPVSLADTMVESLHEDGSEPDSQCLEKRVYYKVISGLHTSISIHICHEWLNQTTGEWQPNLQCFINRVASHPERLRYIYFDVILMLRAVARLTPYLESYDYCSTGAIADDDHTHDYLKKITNIAKVAGRFDETVLFRGENANVLKEEFKTHFRNVTRIMDCVGCDKCRLWGKIQTTGVATAMKVLFELDEAALNPQSHLLQRSEIVAMMNTLFRFSESLKAVDDFRKMWRDLDPDESHLLAERAETITAAHVCRFYPCV</sequence>
<feature type="binding site" evidence="17">
    <location>
        <position position="249"/>
    </location>
    <ligand>
        <name>FAD</name>
        <dbReference type="ChEBI" id="CHEBI:57692"/>
    </ligand>
</feature>
<reference evidence="20 21" key="1">
    <citation type="journal article" date="2019" name="Nat. Ecol. Evol.">
        <title>Megaphylogeny resolves global patterns of mushroom evolution.</title>
        <authorList>
            <person name="Varga T."/>
            <person name="Krizsan K."/>
            <person name="Foldi C."/>
            <person name="Dima B."/>
            <person name="Sanchez-Garcia M."/>
            <person name="Sanchez-Ramirez S."/>
            <person name="Szollosi G.J."/>
            <person name="Szarkandi J.G."/>
            <person name="Papp V."/>
            <person name="Albert L."/>
            <person name="Andreopoulos W."/>
            <person name="Angelini C."/>
            <person name="Antonin V."/>
            <person name="Barry K.W."/>
            <person name="Bougher N.L."/>
            <person name="Buchanan P."/>
            <person name="Buyck B."/>
            <person name="Bense V."/>
            <person name="Catcheside P."/>
            <person name="Chovatia M."/>
            <person name="Cooper J."/>
            <person name="Damon W."/>
            <person name="Desjardin D."/>
            <person name="Finy P."/>
            <person name="Geml J."/>
            <person name="Haridas S."/>
            <person name="Hughes K."/>
            <person name="Justo A."/>
            <person name="Karasinski D."/>
            <person name="Kautmanova I."/>
            <person name="Kiss B."/>
            <person name="Kocsube S."/>
            <person name="Kotiranta H."/>
            <person name="LaButti K.M."/>
            <person name="Lechner B.E."/>
            <person name="Liimatainen K."/>
            <person name="Lipzen A."/>
            <person name="Lukacs Z."/>
            <person name="Mihaltcheva S."/>
            <person name="Morgado L.N."/>
            <person name="Niskanen T."/>
            <person name="Noordeloos M.E."/>
            <person name="Ohm R.A."/>
            <person name="Ortiz-Santana B."/>
            <person name="Ovrebo C."/>
            <person name="Racz N."/>
            <person name="Riley R."/>
            <person name="Savchenko A."/>
            <person name="Shiryaev A."/>
            <person name="Soop K."/>
            <person name="Spirin V."/>
            <person name="Szebenyi C."/>
            <person name="Tomsovsky M."/>
            <person name="Tulloss R.E."/>
            <person name="Uehling J."/>
            <person name="Grigoriev I.V."/>
            <person name="Vagvolgyi C."/>
            <person name="Papp T."/>
            <person name="Martin F.M."/>
            <person name="Miettinen O."/>
            <person name="Hibbett D.S."/>
            <person name="Nagy L.G."/>
        </authorList>
    </citation>
    <scope>NUCLEOTIDE SEQUENCE [LARGE SCALE GENOMIC DNA]</scope>
    <source>
        <strain evidence="20 21">CBS 121175</strain>
    </source>
</reference>
<keyword evidence="9 17" id="KW-0274">FAD</keyword>